<protein>
    <recommendedName>
        <fullName evidence="3">asparagine synthase (glutamine-hydrolyzing)</fullName>
        <ecNumber evidence="3">6.3.5.4</ecNumber>
    </recommendedName>
</protein>
<dbReference type="InterPro" id="IPR017932">
    <property type="entry name" value="GATase_2_dom"/>
</dbReference>
<evidence type="ECO:0000256" key="3">
    <source>
        <dbReference type="ARBA" id="ARBA00012737"/>
    </source>
</evidence>
<keyword evidence="4" id="KW-0547">Nucleotide-binding</keyword>
<dbReference type="InterPro" id="IPR029055">
    <property type="entry name" value="Ntn_hydrolases_N"/>
</dbReference>
<keyword evidence="7" id="KW-0315">Glutamine amidotransferase</keyword>
<reference evidence="11" key="1">
    <citation type="journal article" date="2019" name="Int. J. Syst. Evol. Microbiol.">
        <title>The Global Catalogue of Microorganisms (GCM) 10K type strain sequencing project: providing services to taxonomists for standard genome sequencing and annotation.</title>
        <authorList>
            <consortium name="The Broad Institute Genomics Platform"/>
            <consortium name="The Broad Institute Genome Sequencing Center for Infectious Disease"/>
            <person name="Wu L."/>
            <person name="Ma J."/>
        </authorList>
    </citation>
    <scope>NUCLEOTIDE SEQUENCE [LARGE SCALE GENOMIC DNA]</scope>
    <source>
        <strain evidence="11">CCUG 59129</strain>
    </source>
</reference>
<accession>A0ABW3HVV9</accession>
<name>A0ABW3HVV9_9BACL</name>
<dbReference type="InterPro" id="IPR006426">
    <property type="entry name" value="Asn_synth_AEB"/>
</dbReference>
<dbReference type="RefSeq" id="WP_377566960.1">
    <property type="nucleotide sequence ID" value="NZ_JBHTJZ010000035.1"/>
</dbReference>
<dbReference type="SUPFAM" id="SSF52402">
    <property type="entry name" value="Adenine nucleotide alpha hydrolases-like"/>
    <property type="match status" value="1"/>
</dbReference>
<keyword evidence="5" id="KW-0067">ATP-binding</keyword>
<dbReference type="EC" id="6.3.5.4" evidence="3"/>
<organism evidence="10 11">
    <name type="scientific">Paenibacillus chungangensis</name>
    <dbReference type="NCBI Taxonomy" id="696535"/>
    <lineage>
        <taxon>Bacteria</taxon>
        <taxon>Bacillati</taxon>
        <taxon>Bacillota</taxon>
        <taxon>Bacilli</taxon>
        <taxon>Bacillales</taxon>
        <taxon>Paenibacillaceae</taxon>
        <taxon>Paenibacillus</taxon>
    </lineage>
</organism>
<evidence type="ECO:0000256" key="2">
    <source>
        <dbReference type="ARBA" id="ARBA00005752"/>
    </source>
</evidence>
<evidence type="ECO:0000259" key="9">
    <source>
        <dbReference type="PROSITE" id="PS51278"/>
    </source>
</evidence>
<comment type="pathway">
    <text evidence="1">Amino-acid biosynthesis; L-asparagine biosynthesis; L-asparagine from L-aspartate (L-Gln route): step 1/1.</text>
</comment>
<comment type="catalytic activity">
    <reaction evidence="8">
        <text>L-aspartate + L-glutamine + ATP + H2O = L-asparagine + L-glutamate + AMP + diphosphate + H(+)</text>
        <dbReference type="Rhea" id="RHEA:12228"/>
        <dbReference type="ChEBI" id="CHEBI:15377"/>
        <dbReference type="ChEBI" id="CHEBI:15378"/>
        <dbReference type="ChEBI" id="CHEBI:29985"/>
        <dbReference type="ChEBI" id="CHEBI:29991"/>
        <dbReference type="ChEBI" id="CHEBI:30616"/>
        <dbReference type="ChEBI" id="CHEBI:33019"/>
        <dbReference type="ChEBI" id="CHEBI:58048"/>
        <dbReference type="ChEBI" id="CHEBI:58359"/>
        <dbReference type="ChEBI" id="CHEBI:456215"/>
        <dbReference type="EC" id="6.3.5.4"/>
    </reaction>
</comment>
<dbReference type="InterPro" id="IPR001962">
    <property type="entry name" value="Asn_synthase"/>
</dbReference>
<dbReference type="SUPFAM" id="SSF56235">
    <property type="entry name" value="N-terminal nucleophile aminohydrolases (Ntn hydrolases)"/>
    <property type="match status" value="1"/>
</dbReference>
<keyword evidence="6" id="KW-0061">Asparagine biosynthesis</keyword>
<proteinExistence type="inferred from homology"/>
<keyword evidence="11" id="KW-1185">Reference proteome</keyword>
<feature type="domain" description="Glutamine amidotransferase type-2" evidence="9">
    <location>
        <begin position="1"/>
        <end position="217"/>
    </location>
</feature>
<dbReference type="CDD" id="cd00712">
    <property type="entry name" value="AsnB"/>
    <property type="match status" value="1"/>
</dbReference>
<comment type="similarity">
    <text evidence="2">Belongs to the asparagine synthetase family.</text>
</comment>
<evidence type="ECO:0000256" key="8">
    <source>
        <dbReference type="ARBA" id="ARBA00048741"/>
    </source>
</evidence>
<gene>
    <name evidence="10" type="ORF">ACFQ2I_18850</name>
</gene>
<dbReference type="Pfam" id="PF13537">
    <property type="entry name" value="GATase_7"/>
    <property type="match status" value="1"/>
</dbReference>
<dbReference type="PANTHER" id="PTHR43284:SF1">
    <property type="entry name" value="ASPARAGINE SYNTHETASE"/>
    <property type="match status" value="1"/>
</dbReference>
<evidence type="ECO:0000256" key="4">
    <source>
        <dbReference type="ARBA" id="ARBA00022741"/>
    </source>
</evidence>
<dbReference type="PIRSF" id="PIRSF001589">
    <property type="entry name" value="Asn_synthetase_glu-h"/>
    <property type="match status" value="1"/>
</dbReference>
<evidence type="ECO:0000256" key="1">
    <source>
        <dbReference type="ARBA" id="ARBA00005187"/>
    </source>
</evidence>
<sequence length="645" mass="74943">MSAITAVLSLNQASHELAHGYTIMEELKRYRADYRHTWQGDDIFLGCHGQWITPESLSEVLPAYDRERGLAITADAIIDNREELFGKLAVPAMDRQGMSDSKLIMLAYEKWGEKSPEHLIGDFAFMIWDSRAASLFGARDFSGNRTLYVTRTSSYYAFCTAIKPLLALPEVDRRLNEQWISEFLAIPISTEAVDVHATVYERIGQIPPAHSFTIREGELRFNRYCTIVSDERLRLGSNEEYEEAFRDVFSTAIASKLRTYKEVGAKLSGGLDSGSVVSFAAKELRNQEKRLHTFSYVPLDEFQDWTPRSRVANEREYIQATVQHVGNIHDQYFSFAEKNPLSEVDDMLEMIETPYKFYENSYWVKGIYEQAAASNVGTLLSGSRGNWTISWGPALDYQARLLRQFRWMRLAHEIRQYSANMNANRARLYHSIGKKAFPLVDKWLSRKQDQAMPKLINPEFARRTNVYERLQQHGYDFWGQSGQNVYDVRRKQFEKLYYWTTTGSVGCKQSLRHSLWDRDATNDLRVIRFCLSVPQDQFVQNGYGRSLIRRSTLDYLPDHVRLNQKFRGIQGADGLHRILPIWREVMEKLEQAVQDDRMSPYVNTSELTRSLEAIRHDPRPDHIFGTEFRLLMRSYIFHRFLANHA</sequence>
<evidence type="ECO:0000256" key="6">
    <source>
        <dbReference type="ARBA" id="ARBA00022888"/>
    </source>
</evidence>
<evidence type="ECO:0000256" key="5">
    <source>
        <dbReference type="ARBA" id="ARBA00022840"/>
    </source>
</evidence>
<dbReference type="PROSITE" id="PS51278">
    <property type="entry name" value="GATASE_TYPE_2"/>
    <property type="match status" value="1"/>
</dbReference>
<dbReference type="EMBL" id="JBHTJZ010000035">
    <property type="protein sequence ID" value="MFD0961415.1"/>
    <property type="molecule type" value="Genomic_DNA"/>
</dbReference>
<dbReference type="InterPro" id="IPR051786">
    <property type="entry name" value="ASN_synthetase/amidase"/>
</dbReference>
<comment type="caution">
    <text evidence="10">The sequence shown here is derived from an EMBL/GenBank/DDBJ whole genome shotgun (WGS) entry which is preliminary data.</text>
</comment>
<dbReference type="PANTHER" id="PTHR43284">
    <property type="entry name" value="ASPARAGINE SYNTHETASE (GLUTAMINE-HYDROLYZING)"/>
    <property type="match status" value="1"/>
</dbReference>
<dbReference type="Gene3D" id="3.60.20.10">
    <property type="entry name" value="Glutamine Phosphoribosylpyrophosphate, subunit 1, domain 1"/>
    <property type="match status" value="1"/>
</dbReference>
<dbReference type="InterPro" id="IPR033738">
    <property type="entry name" value="AsnB_N"/>
</dbReference>
<keyword evidence="6" id="KW-0028">Amino-acid biosynthesis</keyword>
<dbReference type="Proteomes" id="UP001596989">
    <property type="component" value="Unassembled WGS sequence"/>
</dbReference>
<evidence type="ECO:0000256" key="7">
    <source>
        <dbReference type="ARBA" id="ARBA00022962"/>
    </source>
</evidence>
<evidence type="ECO:0000313" key="10">
    <source>
        <dbReference type="EMBL" id="MFD0961415.1"/>
    </source>
</evidence>
<dbReference type="Pfam" id="PF00733">
    <property type="entry name" value="Asn_synthase"/>
    <property type="match status" value="1"/>
</dbReference>
<dbReference type="Gene3D" id="3.40.50.620">
    <property type="entry name" value="HUPs"/>
    <property type="match status" value="1"/>
</dbReference>
<dbReference type="InterPro" id="IPR014729">
    <property type="entry name" value="Rossmann-like_a/b/a_fold"/>
</dbReference>
<evidence type="ECO:0000313" key="11">
    <source>
        <dbReference type="Proteomes" id="UP001596989"/>
    </source>
</evidence>